<evidence type="ECO:0000313" key="6">
    <source>
        <dbReference type="EMBL" id="KAK2603908.1"/>
    </source>
</evidence>
<dbReference type="SUPFAM" id="SSF50965">
    <property type="entry name" value="Galactose oxidase, central domain"/>
    <property type="match status" value="1"/>
</dbReference>
<evidence type="ECO:0000256" key="2">
    <source>
        <dbReference type="ARBA" id="ARBA00022737"/>
    </source>
</evidence>
<name>A0AAJ0CSJ4_9HYPO</name>
<dbReference type="Proteomes" id="UP001251528">
    <property type="component" value="Unassembled WGS sequence"/>
</dbReference>
<dbReference type="PANTHER" id="PTHR46093:SF18">
    <property type="entry name" value="FIBRONECTIN TYPE-III DOMAIN-CONTAINING PROTEIN"/>
    <property type="match status" value="1"/>
</dbReference>
<dbReference type="EMBL" id="JASWJB010000054">
    <property type="protein sequence ID" value="KAK2603908.1"/>
    <property type="molecule type" value="Genomic_DNA"/>
</dbReference>
<dbReference type="Gene3D" id="2.120.10.80">
    <property type="entry name" value="Kelch-type beta propeller"/>
    <property type="match status" value="2"/>
</dbReference>
<feature type="transmembrane region" description="Helical" evidence="4">
    <location>
        <begin position="470"/>
        <end position="494"/>
    </location>
</feature>
<protein>
    <recommendedName>
        <fullName evidence="8">Kelch repeat protein</fullName>
    </recommendedName>
</protein>
<dbReference type="AlphaFoldDB" id="A0AAJ0CSJ4"/>
<dbReference type="SUPFAM" id="SSF117281">
    <property type="entry name" value="Kelch motif"/>
    <property type="match status" value="1"/>
</dbReference>
<keyword evidence="1" id="KW-0880">Kelch repeat</keyword>
<evidence type="ECO:0000313" key="7">
    <source>
        <dbReference type="Proteomes" id="UP001251528"/>
    </source>
</evidence>
<feature type="signal peptide" evidence="5">
    <location>
        <begin position="1"/>
        <end position="22"/>
    </location>
</feature>
<evidence type="ECO:0008006" key="8">
    <source>
        <dbReference type="Google" id="ProtNLM"/>
    </source>
</evidence>
<comment type="caution">
    <text evidence="6">The sequence shown here is derived from an EMBL/GenBank/DDBJ whole genome shotgun (WGS) entry which is preliminary data.</text>
</comment>
<organism evidence="6 7">
    <name type="scientific">Conoideocrella luteorostrata</name>
    <dbReference type="NCBI Taxonomy" id="1105319"/>
    <lineage>
        <taxon>Eukaryota</taxon>
        <taxon>Fungi</taxon>
        <taxon>Dikarya</taxon>
        <taxon>Ascomycota</taxon>
        <taxon>Pezizomycotina</taxon>
        <taxon>Sordariomycetes</taxon>
        <taxon>Hypocreomycetidae</taxon>
        <taxon>Hypocreales</taxon>
        <taxon>Clavicipitaceae</taxon>
        <taxon>Conoideocrella</taxon>
    </lineage>
</organism>
<keyword evidence="4" id="KW-0812">Transmembrane</keyword>
<evidence type="ECO:0000256" key="1">
    <source>
        <dbReference type="ARBA" id="ARBA00022441"/>
    </source>
</evidence>
<evidence type="ECO:0000256" key="3">
    <source>
        <dbReference type="SAM" id="MobiDB-lite"/>
    </source>
</evidence>
<reference evidence="6" key="1">
    <citation type="submission" date="2023-06" db="EMBL/GenBank/DDBJ databases">
        <title>Conoideocrella luteorostrata (Hypocreales: Clavicipitaceae), a potential biocontrol fungus for elongate hemlock scale in United States Christmas tree production areas.</title>
        <authorList>
            <person name="Barrett H."/>
            <person name="Lovett B."/>
            <person name="Macias A.M."/>
            <person name="Stajich J.E."/>
            <person name="Kasson M.T."/>
        </authorList>
    </citation>
    <scope>NUCLEOTIDE SEQUENCE</scope>
    <source>
        <strain evidence="6">ARSEF 14590</strain>
    </source>
</reference>
<dbReference type="Pfam" id="PF24681">
    <property type="entry name" value="Kelch_KLHDC2_KLHL20_DRC7"/>
    <property type="match status" value="1"/>
</dbReference>
<gene>
    <name evidence="6" type="ORF">QQS21_003943</name>
</gene>
<feature type="chain" id="PRO_5042501473" description="Kelch repeat protein" evidence="5">
    <location>
        <begin position="23"/>
        <end position="591"/>
    </location>
</feature>
<proteinExistence type="predicted"/>
<sequence>MRPCAMLITNVQLLVTFGVVAAQVEVPEPENFYRRALHSIAVVGNFLYLEGGRISQSDGSQKQAVTSDTGEEYDKPQDKTPVLPTITRTNPHEAVNSTLSISLKESWNNETVRFNGIKKWKKPSSTNSNLWPDTTNNILYQWGGDGSQESRPGITNASVWLLSPNEGGGGTWDVVQPASGTDDVIRRSSGADVVCGGQAYVVGGFLSTTNSSTTLESNNRKTAPGMLSFSLDSQTWTNQSLSSDLRGPKEVMQLKGACITGFDNTSMIVTTGGMSKSRKTHARKPVGLEKVRIYNQRRRRWFTQETTGAIPPDRYDHCMVGVTSPDGSFDIYVYGGRSNSPDALDDVWVLTLPGFHWMRIDISSPRRFSHACAVVGKRQMLVNGGLASSEDAWNTKDPWKQGLGILDLTEWKWSNGYDAKAKDYQSPSAIKDWYKNGGMKDVVWSSSELKEMFASCFTDDKLCSSSPSRLIAILCGALGGVAALALIAGLIYYIRRKKRMGEANRDEPPSLDRQFDHQFDHQDSFSLQSRRTHTIDSTKAGMELDYQVSPLSELPHAELPHTEFASPISELDATPQRPRDFVSHEQFARKS</sequence>
<feature type="region of interest" description="Disordered" evidence="3">
    <location>
        <begin position="58"/>
        <end position="83"/>
    </location>
</feature>
<keyword evidence="2" id="KW-0677">Repeat</keyword>
<dbReference type="InterPro" id="IPR011043">
    <property type="entry name" value="Gal_Oxase/kelch_b-propeller"/>
</dbReference>
<dbReference type="CDD" id="cd12087">
    <property type="entry name" value="TM_EGFR-like"/>
    <property type="match status" value="1"/>
</dbReference>
<dbReference type="InterPro" id="IPR015915">
    <property type="entry name" value="Kelch-typ_b-propeller"/>
</dbReference>
<dbReference type="PANTHER" id="PTHR46093">
    <property type="entry name" value="ACYL-COA-BINDING DOMAIN-CONTAINING PROTEIN 5"/>
    <property type="match status" value="1"/>
</dbReference>
<keyword evidence="4" id="KW-1133">Transmembrane helix</keyword>
<keyword evidence="7" id="KW-1185">Reference proteome</keyword>
<keyword evidence="4" id="KW-0472">Membrane</keyword>
<evidence type="ECO:0000256" key="5">
    <source>
        <dbReference type="SAM" id="SignalP"/>
    </source>
</evidence>
<feature type="compositionally biased region" description="Basic and acidic residues" evidence="3">
    <location>
        <begin position="577"/>
        <end position="591"/>
    </location>
</feature>
<feature type="compositionally biased region" description="Polar residues" evidence="3">
    <location>
        <begin position="58"/>
        <end position="68"/>
    </location>
</feature>
<evidence type="ECO:0000256" key="4">
    <source>
        <dbReference type="SAM" id="Phobius"/>
    </source>
</evidence>
<accession>A0AAJ0CSJ4</accession>
<feature type="region of interest" description="Disordered" evidence="3">
    <location>
        <begin position="568"/>
        <end position="591"/>
    </location>
</feature>
<keyword evidence="5" id="KW-0732">Signal</keyword>